<dbReference type="GO" id="GO:0004371">
    <property type="term" value="F:glycerone kinase activity"/>
    <property type="evidence" value="ECO:0007669"/>
    <property type="project" value="InterPro"/>
</dbReference>
<keyword evidence="2 4" id="KW-0418">Kinase</keyword>
<evidence type="ECO:0000313" key="4">
    <source>
        <dbReference type="EMBL" id="PZW30625.1"/>
    </source>
</evidence>
<reference evidence="4 5" key="1">
    <citation type="submission" date="2018-06" db="EMBL/GenBank/DDBJ databases">
        <title>Genomic Encyclopedia of Archaeal and Bacterial Type Strains, Phase II (KMG-II): from individual species to whole genera.</title>
        <authorList>
            <person name="Goeker M."/>
        </authorList>
    </citation>
    <scope>NUCLEOTIDE SEQUENCE [LARGE SCALE GENOMIC DNA]</scope>
    <source>
        <strain evidence="4 5">ATCC BAA-1881</strain>
    </source>
</reference>
<feature type="domain" description="DhaL" evidence="3">
    <location>
        <begin position="24"/>
        <end position="224"/>
    </location>
</feature>
<dbReference type="NCBIfam" id="TIGR02365">
    <property type="entry name" value="dha_L_ycgS"/>
    <property type="match status" value="1"/>
</dbReference>
<sequence>MPEKSETNILLLFIWGRNMPITIDDTLRWLQRLADALHENRDYLTQLDAAIGDADHGINMDRGFKAVTEKLPAVASMDIGSILKTVGTTLVSTVGGASGPLYGTAFLRAGMATAGKHELDEADVVAMLDAALEGIKARGKAQPGEKTMVDALAPAVEAAHEAVQAKCDLIQLLQRCCAAAEEGMKKTIPLQATKGRASYLGERSVGHQDPGATSCWLILKTLSDTMGQ</sequence>
<evidence type="ECO:0000256" key="1">
    <source>
        <dbReference type="ARBA" id="ARBA00022679"/>
    </source>
</evidence>
<dbReference type="InterPro" id="IPR050861">
    <property type="entry name" value="Dihydroxyacetone_Kinase"/>
</dbReference>
<evidence type="ECO:0000256" key="2">
    <source>
        <dbReference type="ARBA" id="ARBA00022777"/>
    </source>
</evidence>
<dbReference type="Pfam" id="PF02734">
    <property type="entry name" value="Dak2"/>
    <property type="match status" value="1"/>
</dbReference>
<dbReference type="GO" id="GO:0019563">
    <property type="term" value="P:glycerol catabolic process"/>
    <property type="evidence" value="ECO:0007669"/>
    <property type="project" value="TreeGrafter"/>
</dbReference>
<dbReference type="PANTHER" id="PTHR28629">
    <property type="entry name" value="TRIOKINASE/FMN CYCLASE"/>
    <property type="match status" value="1"/>
</dbReference>
<dbReference type="InterPro" id="IPR012737">
    <property type="entry name" value="DhaK_L_YcgS"/>
</dbReference>
<dbReference type="Proteomes" id="UP000248806">
    <property type="component" value="Unassembled WGS sequence"/>
</dbReference>
<proteinExistence type="predicted"/>
<evidence type="ECO:0000259" key="3">
    <source>
        <dbReference type="PROSITE" id="PS51480"/>
    </source>
</evidence>
<dbReference type="PROSITE" id="PS51480">
    <property type="entry name" value="DHAL"/>
    <property type="match status" value="1"/>
</dbReference>
<dbReference type="EMBL" id="QKUF01000007">
    <property type="protein sequence ID" value="PZW30625.1"/>
    <property type="molecule type" value="Genomic_DNA"/>
</dbReference>
<name>A0A326U8N6_THEHA</name>
<dbReference type="SUPFAM" id="SSF101473">
    <property type="entry name" value="DhaL-like"/>
    <property type="match status" value="1"/>
</dbReference>
<dbReference type="InterPro" id="IPR036117">
    <property type="entry name" value="DhaL_dom_sf"/>
</dbReference>
<keyword evidence="5" id="KW-1185">Reference proteome</keyword>
<gene>
    <name evidence="4" type="ORF">EI42_02599</name>
</gene>
<dbReference type="GO" id="GO:0005829">
    <property type="term" value="C:cytosol"/>
    <property type="evidence" value="ECO:0007669"/>
    <property type="project" value="TreeGrafter"/>
</dbReference>
<organism evidence="4 5">
    <name type="scientific">Thermosporothrix hazakensis</name>
    <dbReference type="NCBI Taxonomy" id="644383"/>
    <lineage>
        <taxon>Bacteria</taxon>
        <taxon>Bacillati</taxon>
        <taxon>Chloroflexota</taxon>
        <taxon>Ktedonobacteria</taxon>
        <taxon>Ktedonobacterales</taxon>
        <taxon>Thermosporotrichaceae</taxon>
        <taxon>Thermosporothrix</taxon>
    </lineage>
</organism>
<dbReference type="PANTHER" id="PTHR28629:SF4">
    <property type="entry name" value="TRIOKINASE_FMN CYCLASE"/>
    <property type="match status" value="1"/>
</dbReference>
<keyword evidence="1" id="KW-0808">Transferase</keyword>
<dbReference type="SMART" id="SM01120">
    <property type="entry name" value="Dak2"/>
    <property type="match status" value="1"/>
</dbReference>
<protein>
    <submittedName>
        <fullName evidence="4">Dihydroxyacetone kinase-like protein</fullName>
    </submittedName>
</protein>
<dbReference type="Gene3D" id="1.25.40.340">
    <property type="match status" value="1"/>
</dbReference>
<dbReference type="InterPro" id="IPR004007">
    <property type="entry name" value="DhaL_dom"/>
</dbReference>
<evidence type="ECO:0000313" key="5">
    <source>
        <dbReference type="Proteomes" id="UP000248806"/>
    </source>
</evidence>
<dbReference type="AlphaFoldDB" id="A0A326U8N6"/>
<dbReference type="FunFam" id="1.25.40.340:FF:000002">
    <property type="entry name" value="Dihydroxyacetone kinase, L subunit"/>
    <property type="match status" value="1"/>
</dbReference>
<comment type="caution">
    <text evidence="4">The sequence shown here is derived from an EMBL/GenBank/DDBJ whole genome shotgun (WGS) entry which is preliminary data.</text>
</comment>
<accession>A0A326U8N6</accession>